<dbReference type="EMBL" id="CM039427">
    <property type="protein sequence ID" value="KAI4355086.1"/>
    <property type="molecule type" value="Genomic_DNA"/>
</dbReference>
<gene>
    <name evidence="1" type="ORF">L6164_003893</name>
</gene>
<evidence type="ECO:0000313" key="1">
    <source>
        <dbReference type="EMBL" id="KAI4355086.1"/>
    </source>
</evidence>
<protein>
    <submittedName>
        <fullName evidence="1">Uncharacterized protein</fullName>
    </submittedName>
</protein>
<accession>A0ACB9Q2Q5</accession>
<organism evidence="1 2">
    <name type="scientific">Bauhinia variegata</name>
    <name type="common">Purple orchid tree</name>
    <name type="synonym">Phanera variegata</name>
    <dbReference type="NCBI Taxonomy" id="167791"/>
    <lineage>
        <taxon>Eukaryota</taxon>
        <taxon>Viridiplantae</taxon>
        <taxon>Streptophyta</taxon>
        <taxon>Embryophyta</taxon>
        <taxon>Tracheophyta</taxon>
        <taxon>Spermatophyta</taxon>
        <taxon>Magnoliopsida</taxon>
        <taxon>eudicotyledons</taxon>
        <taxon>Gunneridae</taxon>
        <taxon>Pentapetalae</taxon>
        <taxon>rosids</taxon>
        <taxon>fabids</taxon>
        <taxon>Fabales</taxon>
        <taxon>Fabaceae</taxon>
        <taxon>Cercidoideae</taxon>
        <taxon>Cercideae</taxon>
        <taxon>Bauhiniinae</taxon>
        <taxon>Bauhinia</taxon>
    </lineage>
</organism>
<comment type="caution">
    <text evidence="1">The sequence shown here is derived from an EMBL/GenBank/DDBJ whole genome shotgun (WGS) entry which is preliminary data.</text>
</comment>
<dbReference type="Proteomes" id="UP000828941">
    <property type="component" value="Chromosome 2"/>
</dbReference>
<name>A0ACB9Q2Q5_BAUVA</name>
<sequence length="100" mass="11228">MRELLCVVVVYRFYSADVRAESFEVFDRCKRKVAVTANPTVLVEPVVRDFLGGDKVLGTEIEVNPKTKKATGFVKKPGVLVGKWKRLAILREFGDDSPDI</sequence>
<proteinExistence type="predicted"/>
<evidence type="ECO:0000313" key="2">
    <source>
        <dbReference type="Proteomes" id="UP000828941"/>
    </source>
</evidence>
<keyword evidence="2" id="KW-1185">Reference proteome</keyword>
<reference evidence="1 2" key="1">
    <citation type="journal article" date="2022" name="DNA Res.">
        <title>Chromosomal-level genome assembly of the orchid tree Bauhinia variegata (Leguminosae; Cercidoideae) supports the allotetraploid origin hypothesis of Bauhinia.</title>
        <authorList>
            <person name="Zhong Y."/>
            <person name="Chen Y."/>
            <person name="Zheng D."/>
            <person name="Pang J."/>
            <person name="Liu Y."/>
            <person name="Luo S."/>
            <person name="Meng S."/>
            <person name="Qian L."/>
            <person name="Wei D."/>
            <person name="Dai S."/>
            <person name="Zhou R."/>
        </authorList>
    </citation>
    <scope>NUCLEOTIDE SEQUENCE [LARGE SCALE GENOMIC DNA]</scope>
    <source>
        <strain evidence="1">BV-YZ2020</strain>
    </source>
</reference>